<dbReference type="InterPro" id="IPR016184">
    <property type="entry name" value="Capsid/spike_ssDNA_virus"/>
</dbReference>
<evidence type="ECO:0000256" key="2">
    <source>
        <dbReference type="ARBA" id="ARBA00009963"/>
    </source>
</evidence>
<dbReference type="EMBL" id="MK249142">
    <property type="protein sequence ID" value="QCQ84647.1"/>
    <property type="molecule type" value="Genomic_DNA"/>
</dbReference>
<keyword evidence="3" id="KW-1140">T=1 icosahedral capsid protein</keyword>
<sequence length="529" mass="57884">MKSVMTHQFSQVPKAQIERSSFDRSHGHKTTFNAGYLVPVFVDEVLPGDTFNLNMTTFCRLATPLHPFMDNLRLDAFFFAVPLRLIWTNFPRFFGEQDNPTDSTSFLVPTMTSPAGGYLNGTLSDYFGLPTQVAGVVHSVFWHRAYNLIWNQWFRDQNLQTSVPINKGDGPDNPADYVLLRRGKRHDYFTSSLPFPQKGPAVTLPLGQQAVVKTSATNLVTGGQTAMNLRDASTGAVPAAGFAYTTGAAGVMGLSGTAAAAIGAVYPANLFADLSTATAATINQLRQAFQIQRMYERDARGGTRYTEIIQSHFGVTSPDARLQRPEYLGGGSVPINVNPIAQTSNVAAGPTPLGNLAAIGTAGMSGVGFSKGFTEHCVVLGMVSLRADLNYQQGLNRMFFRSTRFDFFWPALAHLGEQAVLNKEIFCQGTAADDGVFGYQERYAEYRYKPSIVTGQFRSNYSAPLDSWHLAQNFSALPVLGNTFIQDTPPVDRVIAVTNAPHILFDSYFSLKCARPMPVYGVPGMIDHF</sequence>
<dbReference type="Pfam" id="PF02305">
    <property type="entry name" value="Phage_F"/>
    <property type="match status" value="1"/>
</dbReference>
<dbReference type="GO" id="GO:0005198">
    <property type="term" value="F:structural molecule activity"/>
    <property type="evidence" value="ECO:0007669"/>
    <property type="project" value="InterPro"/>
</dbReference>
<proteinExistence type="inferred from homology"/>
<dbReference type="SUPFAM" id="SSF88645">
    <property type="entry name" value="ssDNA viruses"/>
    <property type="match status" value="1"/>
</dbReference>
<evidence type="ECO:0000256" key="4">
    <source>
        <dbReference type="ARBA" id="ARBA00022561"/>
    </source>
</evidence>
<dbReference type="GO" id="GO:0039615">
    <property type="term" value="C:T=1 icosahedral viral capsid"/>
    <property type="evidence" value="ECO:0007669"/>
    <property type="project" value="UniProtKB-KW"/>
</dbReference>
<dbReference type="Proteomes" id="UP000322641">
    <property type="component" value="Segment"/>
</dbReference>
<keyword evidence="5" id="KW-0946">Virion</keyword>
<reference evidence="6" key="1">
    <citation type="submission" date="2018-12" db="EMBL/GenBank/DDBJ databases">
        <title>Singled stranded DNA viruses identified in blackflies (Austrosimulium ungulatum) sampled in New Zealand.</title>
        <authorList>
            <person name="Kraberger S."/>
            <person name="Fontenele R.S."/>
            <person name="Schmidlin K."/>
            <person name="Walters M."/>
            <person name="Varsani A."/>
        </authorList>
    </citation>
    <scope>NUCLEOTIDE SEQUENCE [LARGE SCALE GENOMIC DNA]</scope>
    <source>
        <strain evidence="6">030</strain>
    </source>
</reference>
<evidence type="ECO:0000256" key="1">
    <source>
        <dbReference type="ARBA" id="ARBA00004328"/>
    </source>
</evidence>
<protein>
    <submittedName>
        <fullName evidence="6">Major capsid protein</fullName>
    </submittedName>
</protein>
<evidence type="ECO:0000256" key="3">
    <source>
        <dbReference type="ARBA" id="ARBA00022431"/>
    </source>
</evidence>
<evidence type="ECO:0000313" key="6">
    <source>
        <dbReference type="EMBL" id="QCQ84647.1"/>
    </source>
</evidence>
<name>A0A4P8PJX1_9VIRU</name>
<dbReference type="InterPro" id="IPR003514">
    <property type="entry name" value="Microviridae_protein_F"/>
</dbReference>
<comment type="similarity">
    <text evidence="2">Belongs to the microviridae F protein family.</text>
</comment>
<comment type="subcellular location">
    <subcellularLocation>
        <location evidence="1">Virion</location>
    </subcellularLocation>
</comment>
<dbReference type="InterPro" id="IPR037002">
    <property type="entry name" value="Microviridae_protein_F_sf"/>
</dbReference>
<evidence type="ECO:0000256" key="5">
    <source>
        <dbReference type="ARBA" id="ARBA00022844"/>
    </source>
</evidence>
<organism evidence="6">
    <name type="scientific">Blackfly microvirus SF02</name>
    <dbReference type="NCBI Taxonomy" id="2576452"/>
    <lineage>
        <taxon>Viruses</taxon>
        <taxon>Monodnaviria</taxon>
        <taxon>Sangervirae</taxon>
        <taxon>Phixviricota</taxon>
        <taxon>Malgrandaviricetes</taxon>
        <taxon>Petitvirales</taxon>
        <taxon>Microviridae</taxon>
        <taxon>Microvirus</taxon>
    </lineage>
</organism>
<keyword evidence="4" id="KW-0167">Capsid protein</keyword>
<dbReference type="Gene3D" id="2.60.169.10">
    <property type="entry name" value="Microviridae F protein"/>
    <property type="match status" value="2"/>
</dbReference>
<accession>A0A4P8PJX1</accession>